<organism evidence="3 4">
    <name type="scientific">Ottowia thiooxydans</name>
    <dbReference type="NCBI Taxonomy" id="219182"/>
    <lineage>
        <taxon>Bacteria</taxon>
        <taxon>Pseudomonadati</taxon>
        <taxon>Pseudomonadota</taxon>
        <taxon>Betaproteobacteria</taxon>
        <taxon>Burkholderiales</taxon>
        <taxon>Comamonadaceae</taxon>
        <taxon>Ottowia</taxon>
    </lineage>
</organism>
<sequence length="407" mass="42455">MNASFDRSLPSSLRIRRPLVSSLVLVGLLSAHGAWAATWNINFTPKQTTSTPLEPVFSWTPPDANTMFGTVIDCTGGAISALPGPGMAVYGLDGPPVHRAFVQFANVYAAPSSVAVTVTPDTPGGAVNCTLDTVPTSYSPGSGSAPQYNIHANIRDGWVHGIFANEDPAGWQLSFSPTNTGSTSNTLFLDPTVGGPAIGSQISSGPITDSGPATTNLFMNGKTTAATVEYELTQPQPTDTTITFTVEAEPQAYGTQYDPTAGGYQQPEYTTPKTVTVTIPAGSTTAQVSIPNILPGSQVTITPVSQNGFNIVNSPILVKTTPLPVATTIEPTTLVNLVTPGDAGVFTQTSPTNVIDFKVVLDKPIVQPPEPKPPTAVPTINEWGLGLLGALLAGFAALRRRSLTRRG</sequence>
<comment type="caution">
    <text evidence="3">The sequence shown here is derived from an EMBL/GenBank/DDBJ whole genome shotgun (WGS) entry which is preliminary data.</text>
</comment>
<feature type="chain" id="PRO_5046396604" description="IPTL-CTERM protein sorting domain-containing protein" evidence="1">
    <location>
        <begin position="37"/>
        <end position="407"/>
    </location>
</feature>
<dbReference type="Pfam" id="PF18203">
    <property type="entry name" value="IPTL-CTERM"/>
    <property type="match status" value="1"/>
</dbReference>
<dbReference type="NCBIfam" id="TIGR04174">
    <property type="entry name" value="IPTL_CTERM"/>
    <property type="match status" value="1"/>
</dbReference>
<dbReference type="Proteomes" id="UP001549320">
    <property type="component" value="Unassembled WGS sequence"/>
</dbReference>
<accession>A0ABV2QG86</accession>
<dbReference type="RefSeq" id="WP_354448677.1">
    <property type="nucleotide sequence ID" value="NZ_JBEPSH010000013.1"/>
</dbReference>
<feature type="signal peptide" evidence="1">
    <location>
        <begin position="1"/>
        <end position="36"/>
    </location>
</feature>
<protein>
    <recommendedName>
        <fullName evidence="2">IPTL-CTERM protein sorting domain-containing protein</fullName>
    </recommendedName>
</protein>
<gene>
    <name evidence="3" type="ORF">ABIE13_005190</name>
</gene>
<name>A0ABV2QG86_9BURK</name>
<dbReference type="EMBL" id="JBEPSH010000013">
    <property type="protein sequence ID" value="MET4580052.1"/>
    <property type="molecule type" value="Genomic_DNA"/>
</dbReference>
<dbReference type="InterPro" id="IPR026442">
    <property type="entry name" value="IPTL_CTERM"/>
</dbReference>
<evidence type="ECO:0000313" key="4">
    <source>
        <dbReference type="Proteomes" id="UP001549320"/>
    </source>
</evidence>
<keyword evidence="1" id="KW-0732">Signal</keyword>
<reference evidence="3 4" key="1">
    <citation type="submission" date="2024-06" db="EMBL/GenBank/DDBJ databases">
        <title>Sorghum-associated microbial communities from plants grown in Nebraska, USA.</title>
        <authorList>
            <person name="Schachtman D."/>
        </authorList>
    </citation>
    <scope>NUCLEOTIDE SEQUENCE [LARGE SCALE GENOMIC DNA]</scope>
    <source>
        <strain evidence="3 4">2709</strain>
    </source>
</reference>
<proteinExistence type="predicted"/>
<evidence type="ECO:0000313" key="3">
    <source>
        <dbReference type="EMBL" id="MET4580052.1"/>
    </source>
</evidence>
<evidence type="ECO:0000259" key="2">
    <source>
        <dbReference type="Pfam" id="PF18203"/>
    </source>
</evidence>
<evidence type="ECO:0000256" key="1">
    <source>
        <dbReference type="SAM" id="SignalP"/>
    </source>
</evidence>
<feature type="domain" description="IPTL-CTERM protein sorting" evidence="2">
    <location>
        <begin position="375"/>
        <end position="401"/>
    </location>
</feature>
<keyword evidence="4" id="KW-1185">Reference proteome</keyword>